<evidence type="ECO:0000313" key="4">
    <source>
        <dbReference type="Proteomes" id="UP001151752"/>
    </source>
</evidence>
<proteinExistence type="predicted"/>
<accession>A0A9Q0VZ52</accession>
<dbReference type="PANTHER" id="PTHR47126:SF3">
    <property type="entry name" value="5'-ADENYLYLSULFATE REDUCTASE-LIKE 5"/>
    <property type="match status" value="1"/>
</dbReference>
<name>A0A9Q0VZ52_9ROSI</name>
<sequence length="236" mass="26033">MALLPLLFLLSIGGAFSASALSICPNDSALFLYDIQSQCPVSISPNPPLQVDGNFLDRALTSKPRDAYTSVLFYASWCPFSCSMLPKFEILSSMFPQIEHLVVEQSSALPSIFSRYGIHNLPSILIVNQRSKVRYSGPKNLQSLAQFYKKTTGLEPVQYFTRDDSTSTEGHEKSIFAAMEWAILGGDNEKGTLLSTCYIVSLFEGAAICISKSAVACQGSVRLKYTKFQLGNIWRD</sequence>
<organism evidence="3 4">
    <name type="scientific">Salix koriyanagi</name>
    <dbReference type="NCBI Taxonomy" id="2511006"/>
    <lineage>
        <taxon>Eukaryota</taxon>
        <taxon>Viridiplantae</taxon>
        <taxon>Streptophyta</taxon>
        <taxon>Embryophyta</taxon>
        <taxon>Tracheophyta</taxon>
        <taxon>Spermatophyta</taxon>
        <taxon>Magnoliopsida</taxon>
        <taxon>eudicotyledons</taxon>
        <taxon>Gunneridae</taxon>
        <taxon>Pentapetalae</taxon>
        <taxon>rosids</taxon>
        <taxon>fabids</taxon>
        <taxon>Malpighiales</taxon>
        <taxon>Salicaceae</taxon>
        <taxon>Saliceae</taxon>
        <taxon>Salix</taxon>
    </lineage>
</organism>
<dbReference type="SUPFAM" id="SSF52833">
    <property type="entry name" value="Thioredoxin-like"/>
    <property type="match status" value="1"/>
</dbReference>
<reference evidence="3" key="1">
    <citation type="submission" date="2022-11" db="EMBL/GenBank/DDBJ databases">
        <authorList>
            <person name="Hyden B.L."/>
            <person name="Feng K."/>
            <person name="Yates T."/>
            <person name="Jawdy S."/>
            <person name="Smart L.B."/>
            <person name="Muchero W."/>
        </authorList>
    </citation>
    <scope>NUCLEOTIDE SEQUENCE</scope>
    <source>
        <tissue evidence="3">Shoot tip</tissue>
    </source>
</reference>
<dbReference type="InterPro" id="IPR036249">
    <property type="entry name" value="Thioredoxin-like_sf"/>
</dbReference>
<feature type="signal peptide" evidence="1">
    <location>
        <begin position="1"/>
        <end position="17"/>
    </location>
</feature>
<dbReference type="Proteomes" id="UP001151752">
    <property type="component" value="Chromosome 13"/>
</dbReference>
<dbReference type="InterPro" id="IPR013766">
    <property type="entry name" value="Thioredoxin_domain"/>
</dbReference>
<keyword evidence="1" id="KW-0732">Signal</keyword>
<keyword evidence="4" id="KW-1185">Reference proteome</keyword>
<feature type="chain" id="PRO_5040654123" evidence="1">
    <location>
        <begin position="18"/>
        <end position="236"/>
    </location>
</feature>
<dbReference type="AlphaFoldDB" id="A0A9Q0VZ52"/>
<evidence type="ECO:0000259" key="2">
    <source>
        <dbReference type="PROSITE" id="PS51352"/>
    </source>
</evidence>
<comment type="caution">
    <text evidence="3">The sequence shown here is derived from an EMBL/GenBank/DDBJ whole genome shotgun (WGS) entry which is preliminary data.</text>
</comment>
<gene>
    <name evidence="3" type="ORF">OIU74_026709</name>
</gene>
<dbReference type="CDD" id="cd02999">
    <property type="entry name" value="PDI_a_ERp44_like"/>
    <property type="match status" value="1"/>
</dbReference>
<evidence type="ECO:0000313" key="3">
    <source>
        <dbReference type="EMBL" id="KAJ6757502.1"/>
    </source>
</evidence>
<dbReference type="Gene3D" id="3.40.30.10">
    <property type="entry name" value="Glutaredoxin"/>
    <property type="match status" value="1"/>
</dbReference>
<protein>
    <submittedName>
        <fullName evidence="3">5'-ADENYLYLSULFATE REDUCTASE-LIKE 7</fullName>
    </submittedName>
</protein>
<dbReference type="InterPro" id="IPR044794">
    <property type="entry name" value="APRL5/7"/>
</dbReference>
<evidence type="ECO:0000256" key="1">
    <source>
        <dbReference type="SAM" id="SignalP"/>
    </source>
</evidence>
<dbReference type="PROSITE" id="PS51352">
    <property type="entry name" value="THIOREDOXIN_2"/>
    <property type="match status" value="1"/>
</dbReference>
<dbReference type="EMBL" id="JAPFFM010000007">
    <property type="protein sequence ID" value="KAJ6757503.1"/>
    <property type="molecule type" value="Genomic_DNA"/>
</dbReference>
<reference evidence="3" key="2">
    <citation type="journal article" date="2023" name="Int. J. Mol. Sci.">
        <title>De Novo Assembly and Annotation of 11 Diverse Shrub Willow (Salix) Genomes Reveals Novel Gene Organization in Sex-Linked Regions.</title>
        <authorList>
            <person name="Hyden B."/>
            <person name="Feng K."/>
            <person name="Yates T.B."/>
            <person name="Jawdy S."/>
            <person name="Cereghino C."/>
            <person name="Smart L.B."/>
            <person name="Muchero W."/>
        </authorList>
    </citation>
    <scope>NUCLEOTIDE SEQUENCE</scope>
    <source>
        <tissue evidence="3">Shoot tip</tissue>
    </source>
</reference>
<feature type="domain" description="Thioredoxin" evidence="2">
    <location>
        <begin position="33"/>
        <end position="153"/>
    </location>
</feature>
<dbReference type="EMBL" id="JAPFFM010000007">
    <property type="protein sequence ID" value="KAJ6757502.1"/>
    <property type="molecule type" value="Genomic_DNA"/>
</dbReference>
<dbReference type="Pfam" id="PF00085">
    <property type="entry name" value="Thioredoxin"/>
    <property type="match status" value="1"/>
</dbReference>
<dbReference type="PANTHER" id="PTHR47126">
    <property type="entry name" value="5'-ADENYLYLSULFATE REDUCTASE-LIKE 7"/>
    <property type="match status" value="1"/>
</dbReference>